<reference evidence="2 3" key="1">
    <citation type="submission" date="2019-03" db="EMBL/GenBank/DDBJ databases">
        <title>Genomic Encyclopedia of Type Strains, Phase IV (KMG-IV): sequencing the most valuable type-strain genomes for metagenomic binning, comparative biology and taxonomic classification.</title>
        <authorList>
            <person name="Goeker M."/>
        </authorList>
    </citation>
    <scope>NUCLEOTIDE SEQUENCE [LARGE SCALE GENOMIC DNA]</scope>
    <source>
        <strain evidence="2 3">DSM 45765</strain>
    </source>
</reference>
<dbReference type="RefSeq" id="WP_132878074.1">
    <property type="nucleotide sequence ID" value="NZ_SLXQ01000007.1"/>
</dbReference>
<dbReference type="NCBIfam" id="TIGR03086">
    <property type="entry name" value="TIGR03086 family metal-binding protein"/>
    <property type="match status" value="1"/>
</dbReference>
<dbReference type="InterPro" id="IPR024344">
    <property type="entry name" value="MDMPI_metal-binding"/>
</dbReference>
<gene>
    <name evidence="2" type="ORF">EV191_107101</name>
</gene>
<dbReference type="OrthoDB" id="5185819at2"/>
<dbReference type="InterPro" id="IPR034660">
    <property type="entry name" value="DinB/YfiT-like"/>
</dbReference>
<accession>A0A4R2QN16</accession>
<proteinExistence type="predicted"/>
<dbReference type="InterPro" id="IPR017520">
    <property type="entry name" value="CHP03086"/>
</dbReference>
<evidence type="ECO:0000259" key="1">
    <source>
        <dbReference type="Pfam" id="PF11716"/>
    </source>
</evidence>
<evidence type="ECO:0000313" key="3">
    <source>
        <dbReference type="Proteomes" id="UP000294911"/>
    </source>
</evidence>
<dbReference type="SUPFAM" id="SSF109854">
    <property type="entry name" value="DinB/YfiT-like putative metalloenzymes"/>
    <property type="match status" value="1"/>
</dbReference>
<dbReference type="Pfam" id="PF11716">
    <property type="entry name" value="MDMPI_N"/>
    <property type="match status" value="1"/>
</dbReference>
<dbReference type="EMBL" id="SLXQ01000007">
    <property type="protein sequence ID" value="TCP50837.1"/>
    <property type="molecule type" value="Genomic_DNA"/>
</dbReference>
<protein>
    <submittedName>
        <fullName evidence="2">Uncharacterized protein (TIGR03086 family)</fullName>
    </submittedName>
</protein>
<dbReference type="AlphaFoldDB" id="A0A4R2QN16"/>
<organism evidence="2 3">
    <name type="scientific">Tamaricihabitans halophyticus</name>
    <dbReference type="NCBI Taxonomy" id="1262583"/>
    <lineage>
        <taxon>Bacteria</taxon>
        <taxon>Bacillati</taxon>
        <taxon>Actinomycetota</taxon>
        <taxon>Actinomycetes</taxon>
        <taxon>Pseudonocardiales</taxon>
        <taxon>Pseudonocardiaceae</taxon>
        <taxon>Tamaricihabitans</taxon>
    </lineage>
</organism>
<keyword evidence="3" id="KW-1185">Reference proteome</keyword>
<sequence length="192" mass="20969">MRLLEAHGMAMAAFDRVVHEVTEPQWTLPTPCSDWNAGDLVNHLVAEQLWAPWLLRGYTLAEVGDRFDGWLLGDDPVTAWEQASAVAHAAWRTPGALDGDVHVTGGQLPAETYGWQMTSDLAVHSWDLAMSIDASQPIEPELATVLLAQLEPQRELLVESGLFHAPVQVPDSATEPERLLALLGRDPAKPLG</sequence>
<evidence type="ECO:0000313" key="2">
    <source>
        <dbReference type="EMBL" id="TCP50837.1"/>
    </source>
</evidence>
<dbReference type="Proteomes" id="UP000294911">
    <property type="component" value="Unassembled WGS sequence"/>
</dbReference>
<name>A0A4R2QN16_9PSEU</name>
<dbReference type="Gene3D" id="1.20.120.450">
    <property type="entry name" value="dinb family like domain"/>
    <property type="match status" value="1"/>
</dbReference>
<comment type="caution">
    <text evidence="2">The sequence shown here is derived from an EMBL/GenBank/DDBJ whole genome shotgun (WGS) entry which is preliminary data.</text>
</comment>
<dbReference type="NCBIfam" id="TIGR03083">
    <property type="entry name" value="maleylpyruvate isomerase family mycothiol-dependent enzyme"/>
    <property type="match status" value="1"/>
</dbReference>
<feature type="domain" description="Mycothiol-dependent maleylpyruvate isomerase metal-binding" evidence="1">
    <location>
        <begin position="10"/>
        <end position="129"/>
    </location>
</feature>
<dbReference type="InterPro" id="IPR017517">
    <property type="entry name" value="Maleyloyr_isom"/>
</dbReference>
<dbReference type="GO" id="GO:0046872">
    <property type="term" value="F:metal ion binding"/>
    <property type="evidence" value="ECO:0007669"/>
    <property type="project" value="InterPro"/>
</dbReference>